<gene>
    <name evidence="1" type="ORF">CYMTET_38880</name>
</gene>
<keyword evidence="2" id="KW-1185">Reference proteome</keyword>
<sequence>MDNLTDEALATRIAELRTSKVLQSFMEKLTGDGSASFTAEENTANTRLSALLAEQDRRIVRAAYAQQLQQGAEGGHVATLNAKLDELLAANGPPRRALPGSGCDSFNGYYPNSKSYHKDPRTNVFSSHKHHLIGSTCDHPSYL</sequence>
<dbReference type="EMBL" id="LGRX02025816">
    <property type="protein sequence ID" value="KAK3251791.1"/>
    <property type="molecule type" value="Genomic_DNA"/>
</dbReference>
<organism evidence="1 2">
    <name type="scientific">Cymbomonas tetramitiformis</name>
    <dbReference type="NCBI Taxonomy" id="36881"/>
    <lineage>
        <taxon>Eukaryota</taxon>
        <taxon>Viridiplantae</taxon>
        <taxon>Chlorophyta</taxon>
        <taxon>Pyramimonadophyceae</taxon>
        <taxon>Pyramimonadales</taxon>
        <taxon>Pyramimonadaceae</taxon>
        <taxon>Cymbomonas</taxon>
    </lineage>
</organism>
<reference evidence="1 2" key="1">
    <citation type="journal article" date="2015" name="Genome Biol. Evol.">
        <title>Comparative Genomics of a Bacterivorous Green Alga Reveals Evolutionary Causalities and Consequences of Phago-Mixotrophic Mode of Nutrition.</title>
        <authorList>
            <person name="Burns J.A."/>
            <person name="Paasch A."/>
            <person name="Narechania A."/>
            <person name="Kim E."/>
        </authorList>
    </citation>
    <scope>NUCLEOTIDE SEQUENCE [LARGE SCALE GENOMIC DNA]</scope>
    <source>
        <strain evidence="1 2">PLY_AMNH</strain>
    </source>
</reference>
<protein>
    <submittedName>
        <fullName evidence="1">Uncharacterized protein</fullName>
    </submittedName>
</protein>
<evidence type="ECO:0000313" key="2">
    <source>
        <dbReference type="Proteomes" id="UP001190700"/>
    </source>
</evidence>
<accession>A0AAE0CB56</accession>
<dbReference type="AlphaFoldDB" id="A0AAE0CB56"/>
<proteinExistence type="predicted"/>
<name>A0AAE0CB56_9CHLO</name>
<evidence type="ECO:0000313" key="1">
    <source>
        <dbReference type="EMBL" id="KAK3251791.1"/>
    </source>
</evidence>
<comment type="caution">
    <text evidence="1">The sequence shown here is derived from an EMBL/GenBank/DDBJ whole genome shotgun (WGS) entry which is preliminary data.</text>
</comment>
<dbReference type="Proteomes" id="UP001190700">
    <property type="component" value="Unassembled WGS sequence"/>
</dbReference>